<dbReference type="Pfam" id="PF01370">
    <property type="entry name" value="Epimerase"/>
    <property type="match status" value="1"/>
</dbReference>
<keyword evidence="1" id="KW-0560">Oxidoreductase</keyword>
<dbReference type="GO" id="GO:0016616">
    <property type="term" value="F:oxidoreductase activity, acting on the CH-OH group of donors, NAD or NADP as acceptor"/>
    <property type="evidence" value="ECO:0000318"/>
    <property type="project" value="GO_Central"/>
</dbReference>
<proteinExistence type="inferred from homology"/>
<organism evidence="4 5">
    <name type="scientific">Emericella nidulans (strain FGSC A4 / ATCC 38163 / CBS 112.46 / NRRL 194 / M139)</name>
    <name type="common">Aspergillus nidulans</name>
    <dbReference type="NCBI Taxonomy" id="227321"/>
    <lineage>
        <taxon>Eukaryota</taxon>
        <taxon>Fungi</taxon>
        <taxon>Dikarya</taxon>
        <taxon>Ascomycota</taxon>
        <taxon>Pezizomycotina</taxon>
        <taxon>Eurotiomycetes</taxon>
        <taxon>Eurotiomycetidae</taxon>
        <taxon>Eurotiales</taxon>
        <taxon>Aspergillaceae</taxon>
        <taxon>Aspergillus</taxon>
        <taxon>Aspergillus subgen. Nidulantes</taxon>
    </lineage>
</organism>
<dbReference type="KEGG" id="ani:ANIA_00765"/>
<dbReference type="FunFam" id="3.40.50.720:FF:000805">
    <property type="entry name" value="3-beta hydroxysteroid dehydrogenase/isomerase family protein"/>
    <property type="match status" value="1"/>
</dbReference>
<dbReference type="OMA" id="TGDDWNP"/>
<reference evidence="5" key="1">
    <citation type="journal article" date="2005" name="Nature">
        <title>Sequencing of Aspergillus nidulans and comparative analysis with A. fumigatus and A. oryzae.</title>
        <authorList>
            <person name="Galagan J.E."/>
            <person name="Calvo S.E."/>
            <person name="Cuomo C."/>
            <person name="Ma L.J."/>
            <person name="Wortman J.R."/>
            <person name="Batzoglou S."/>
            <person name="Lee S.I."/>
            <person name="Basturkmen M."/>
            <person name="Spevak C.C."/>
            <person name="Clutterbuck J."/>
            <person name="Kapitonov V."/>
            <person name="Jurka J."/>
            <person name="Scazzocchio C."/>
            <person name="Farman M."/>
            <person name="Butler J."/>
            <person name="Purcell S."/>
            <person name="Harris S."/>
            <person name="Braus G.H."/>
            <person name="Draht O."/>
            <person name="Busch S."/>
            <person name="D'Enfert C."/>
            <person name="Bouchier C."/>
            <person name="Goldman G.H."/>
            <person name="Bell-Pedersen D."/>
            <person name="Griffiths-Jones S."/>
            <person name="Doonan J.H."/>
            <person name="Yu J."/>
            <person name="Vienken K."/>
            <person name="Pain A."/>
            <person name="Freitag M."/>
            <person name="Selker E.U."/>
            <person name="Archer D.B."/>
            <person name="Penalva M.A."/>
            <person name="Oakley B.R."/>
            <person name="Momany M."/>
            <person name="Tanaka T."/>
            <person name="Kumagai T."/>
            <person name="Asai K."/>
            <person name="Machida M."/>
            <person name="Nierman W.C."/>
            <person name="Denning D.W."/>
            <person name="Caddick M."/>
            <person name="Hynes M."/>
            <person name="Paoletti M."/>
            <person name="Fischer R."/>
            <person name="Miller B."/>
            <person name="Dyer P."/>
            <person name="Sachs M.S."/>
            <person name="Osmani S.A."/>
            <person name="Birren B.W."/>
        </authorList>
    </citation>
    <scope>NUCLEOTIDE SEQUENCE [LARGE SCALE GENOMIC DNA]</scope>
    <source>
        <strain evidence="5">FGSC A4 / ATCC 38163 / CBS 112.46 / NRRL 194 / M139</strain>
    </source>
</reference>
<dbReference type="InterPro" id="IPR036291">
    <property type="entry name" value="NAD(P)-bd_dom_sf"/>
</dbReference>
<dbReference type="PANTHER" id="PTHR10366:SF579">
    <property type="entry name" value="3-BETA HYDROXYSTEROID DEHYDROGENASE_ISOMERASE FAMILY PROTEIN (AFU_ORTHOLOGUE AFUA_3G02250)"/>
    <property type="match status" value="1"/>
</dbReference>
<dbReference type="STRING" id="227321.Q5BFB5"/>
<dbReference type="SUPFAM" id="SSF51735">
    <property type="entry name" value="NAD(P)-binding Rossmann-fold domains"/>
    <property type="match status" value="1"/>
</dbReference>
<evidence type="ECO:0000256" key="2">
    <source>
        <dbReference type="ARBA" id="ARBA00023445"/>
    </source>
</evidence>
<dbReference type="eggNOG" id="KOG1502">
    <property type="taxonomic scope" value="Eukaryota"/>
</dbReference>
<keyword evidence="5" id="KW-1185">Reference proteome</keyword>
<dbReference type="InterPro" id="IPR050425">
    <property type="entry name" value="NAD(P)_dehydrat-like"/>
</dbReference>
<dbReference type="GeneID" id="2876540"/>
<dbReference type="InParanoid" id="Q5BFB5"/>
<dbReference type="EMBL" id="BN001308">
    <property type="protein sequence ID" value="CBF88830.1"/>
    <property type="molecule type" value="Genomic_DNA"/>
</dbReference>
<dbReference type="VEuPathDB" id="FungiDB:AN0765"/>
<name>Q5BFB5_EMENI</name>
<accession>C8VQW8</accession>
<dbReference type="RefSeq" id="XP_658369.1">
    <property type="nucleotide sequence ID" value="XM_653277.1"/>
</dbReference>
<dbReference type="OrthoDB" id="2735536at2759"/>
<evidence type="ECO:0000313" key="5">
    <source>
        <dbReference type="Proteomes" id="UP000000560"/>
    </source>
</evidence>
<dbReference type="Proteomes" id="UP000000560">
    <property type="component" value="Chromosome VIII"/>
</dbReference>
<protein>
    <submittedName>
        <fullName evidence="4">3-beta hydroxysteroid dehydrogenase/isomerase family protein (AFU_orthologue AFUA_3G02250)</fullName>
    </submittedName>
</protein>
<feature type="domain" description="NAD-dependent epimerase/dehydratase" evidence="3">
    <location>
        <begin position="6"/>
        <end position="272"/>
    </location>
</feature>
<sequence>MDIKFVLVTGATGFIGAHIVDALLGHGLRVRGATRSLAKGEEMLKARLHYKEQLEFVKINDFENPGGLAEAVKGVDGIIHTASPFTYDTKDNEKELVIPAINGVKAVFEAAAAADASTTKIKRIVLTSSFASVIDVNRRAGPGSGPDGYFTYTAADWNPLSYAEAIDTSTNAVVAYRGSKKFAELAAWEFIRDRKPSFDLVTLCPPMTFGPVVHPVPSVESLNESNAMLWKVAVGEPLPVARVPFWIDVRDLADAHIGALLKPGVGGRRYTVAAPERFSYGLAAGIIKEEFADLRERVTGTRQDVDESHGLDGETAGRELGISYRRFRETVRDLVRQGVERGW</sequence>
<dbReference type="Gene3D" id="3.40.50.720">
    <property type="entry name" value="NAD(P)-binding Rossmann-like Domain"/>
    <property type="match status" value="1"/>
</dbReference>
<evidence type="ECO:0000313" key="4">
    <source>
        <dbReference type="EMBL" id="CBF88830.1"/>
    </source>
</evidence>
<dbReference type="PANTHER" id="PTHR10366">
    <property type="entry name" value="NAD DEPENDENT EPIMERASE/DEHYDRATASE"/>
    <property type="match status" value="1"/>
</dbReference>
<evidence type="ECO:0000259" key="3">
    <source>
        <dbReference type="Pfam" id="PF01370"/>
    </source>
</evidence>
<reference evidence="5" key="2">
    <citation type="journal article" date="2009" name="Fungal Genet. Biol.">
        <title>The 2008 update of the Aspergillus nidulans genome annotation: a community effort.</title>
        <authorList>
            <person name="Wortman J.R."/>
            <person name="Gilsenan J.M."/>
            <person name="Joardar V."/>
            <person name="Deegan J."/>
            <person name="Clutterbuck J."/>
            <person name="Andersen M.R."/>
            <person name="Archer D."/>
            <person name="Bencina M."/>
            <person name="Braus G."/>
            <person name="Coutinho P."/>
            <person name="von Dohren H."/>
            <person name="Doonan J."/>
            <person name="Driessen A.J."/>
            <person name="Durek P."/>
            <person name="Espeso E."/>
            <person name="Fekete E."/>
            <person name="Flipphi M."/>
            <person name="Estrada C.G."/>
            <person name="Geysens S."/>
            <person name="Goldman G."/>
            <person name="de Groot P.W."/>
            <person name="Hansen K."/>
            <person name="Harris S.D."/>
            <person name="Heinekamp T."/>
            <person name="Helmstaedt K."/>
            <person name="Henrissat B."/>
            <person name="Hofmann G."/>
            <person name="Homan T."/>
            <person name="Horio T."/>
            <person name="Horiuchi H."/>
            <person name="James S."/>
            <person name="Jones M."/>
            <person name="Karaffa L."/>
            <person name="Karanyi Z."/>
            <person name="Kato M."/>
            <person name="Keller N."/>
            <person name="Kelly D.E."/>
            <person name="Kiel J.A."/>
            <person name="Kim J.M."/>
            <person name="van der Klei I.J."/>
            <person name="Klis F.M."/>
            <person name="Kovalchuk A."/>
            <person name="Krasevec N."/>
            <person name="Kubicek C.P."/>
            <person name="Liu B."/>
            <person name="Maccabe A."/>
            <person name="Meyer V."/>
            <person name="Mirabito P."/>
            <person name="Miskei M."/>
            <person name="Mos M."/>
            <person name="Mullins J."/>
            <person name="Nelson D.R."/>
            <person name="Nielsen J."/>
            <person name="Oakley B.R."/>
            <person name="Osmani S.A."/>
            <person name="Pakula T."/>
            <person name="Paszewski A."/>
            <person name="Paulsen I."/>
            <person name="Pilsyk S."/>
            <person name="Pocsi I."/>
            <person name="Punt P.J."/>
            <person name="Ram A.F."/>
            <person name="Ren Q."/>
            <person name="Robellet X."/>
            <person name="Robson G."/>
            <person name="Seiboth B."/>
            <person name="van Solingen P."/>
            <person name="Specht T."/>
            <person name="Sun J."/>
            <person name="Taheri-Talesh N."/>
            <person name="Takeshita N."/>
            <person name="Ussery D."/>
            <person name="vanKuyk P.A."/>
            <person name="Visser H."/>
            <person name="van de Vondervoort P.J."/>
            <person name="de Vries R.P."/>
            <person name="Walton J."/>
            <person name="Xiang X."/>
            <person name="Xiong Y."/>
            <person name="Zeng A.P."/>
            <person name="Brandt B.W."/>
            <person name="Cornell M.J."/>
            <person name="van den Hondel C.A."/>
            <person name="Visser J."/>
            <person name="Oliver S.G."/>
            <person name="Turner G."/>
        </authorList>
    </citation>
    <scope>GENOME REANNOTATION</scope>
    <source>
        <strain evidence="5">FGSC A4 / ATCC 38163 / CBS 112.46 / NRRL 194 / M139</strain>
    </source>
</reference>
<comment type="similarity">
    <text evidence="2">Belongs to the NAD(P)-dependent epimerase/dehydratase family. Dihydroflavonol-4-reductase subfamily.</text>
</comment>
<dbReference type="HOGENOM" id="CLU_007383_9_2_1"/>
<accession>Q5BFB5</accession>
<evidence type="ECO:0000256" key="1">
    <source>
        <dbReference type="ARBA" id="ARBA00023002"/>
    </source>
</evidence>
<gene>
    <name evidence="4" type="ORF">ANIA_00765</name>
</gene>
<dbReference type="InterPro" id="IPR001509">
    <property type="entry name" value="Epimerase_deHydtase"/>
</dbReference>
<dbReference type="AlphaFoldDB" id="Q5BFB5"/>